<sequence>FKRFGRLSDLDLPRYQQRNEIASHCRVRLVGQWWQDECRGVVRPESLCLDCREVADPPVPVRRRVPQRLIDGDPVTPDDVADAPGAALPGEGMAHLCPVRIKAVGGHKLVPADDHRRRQAGIRGLGEDPYATVIVLVGAGGRVGVKDRRGRDSGESPTGQLGRDGRTHFTGLGPEQRVHEGVIGVAERRDHVPRAE</sequence>
<dbReference type="EMBL" id="CADCWJ010000670">
    <property type="protein sequence ID" value="CAA9577906.1"/>
    <property type="molecule type" value="Genomic_DNA"/>
</dbReference>
<feature type="non-terminal residue" evidence="2">
    <location>
        <position position="1"/>
    </location>
</feature>
<proteinExistence type="predicted"/>
<dbReference type="AlphaFoldDB" id="A0A6J4VGM7"/>
<evidence type="ECO:0000256" key="1">
    <source>
        <dbReference type="SAM" id="MobiDB-lite"/>
    </source>
</evidence>
<gene>
    <name evidence="2" type="ORF">AVDCRST_MAG87-3044</name>
</gene>
<feature type="region of interest" description="Disordered" evidence="1">
    <location>
        <begin position="144"/>
        <end position="196"/>
    </location>
</feature>
<feature type="compositionally biased region" description="Basic and acidic residues" evidence="1">
    <location>
        <begin position="176"/>
        <end position="196"/>
    </location>
</feature>
<name>A0A6J4VGM7_9BACT</name>
<evidence type="ECO:0000313" key="2">
    <source>
        <dbReference type="EMBL" id="CAA9577906.1"/>
    </source>
</evidence>
<organism evidence="2">
    <name type="scientific">uncultured Thermomicrobiales bacterium</name>
    <dbReference type="NCBI Taxonomy" id="1645740"/>
    <lineage>
        <taxon>Bacteria</taxon>
        <taxon>Pseudomonadati</taxon>
        <taxon>Thermomicrobiota</taxon>
        <taxon>Thermomicrobia</taxon>
        <taxon>Thermomicrobiales</taxon>
        <taxon>environmental samples</taxon>
    </lineage>
</organism>
<reference evidence="2" key="1">
    <citation type="submission" date="2020-02" db="EMBL/GenBank/DDBJ databases">
        <authorList>
            <person name="Meier V. D."/>
        </authorList>
    </citation>
    <scope>NUCLEOTIDE SEQUENCE</scope>
    <source>
        <strain evidence="2">AVDCRST_MAG87</strain>
    </source>
</reference>
<accession>A0A6J4VGM7</accession>
<feature type="compositionally biased region" description="Basic and acidic residues" evidence="1">
    <location>
        <begin position="144"/>
        <end position="154"/>
    </location>
</feature>
<protein>
    <submittedName>
        <fullName evidence="2">Uncharacterized protein</fullName>
    </submittedName>
</protein>